<evidence type="ECO:0000256" key="1">
    <source>
        <dbReference type="SAM" id="MobiDB-lite"/>
    </source>
</evidence>
<feature type="compositionally biased region" description="Polar residues" evidence="1">
    <location>
        <begin position="223"/>
        <end position="234"/>
    </location>
</feature>
<feature type="compositionally biased region" description="Polar residues" evidence="1">
    <location>
        <begin position="260"/>
        <end position="272"/>
    </location>
</feature>
<feature type="region of interest" description="Disordered" evidence="1">
    <location>
        <begin position="1"/>
        <end position="63"/>
    </location>
</feature>
<gene>
    <name evidence="2" type="ORF">N7G274_007680</name>
</gene>
<dbReference type="Proteomes" id="UP001590950">
    <property type="component" value="Unassembled WGS sequence"/>
</dbReference>
<evidence type="ECO:0008006" key="4">
    <source>
        <dbReference type="Google" id="ProtNLM"/>
    </source>
</evidence>
<organism evidence="2 3">
    <name type="scientific">Stereocaulon virgatum</name>
    <dbReference type="NCBI Taxonomy" id="373712"/>
    <lineage>
        <taxon>Eukaryota</taxon>
        <taxon>Fungi</taxon>
        <taxon>Dikarya</taxon>
        <taxon>Ascomycota</taxon>
        <taxon>Pezizomycotina</taxon>
        <taxon>Lecanoromycetes</taxon>
        <taxon>OSLEUM clade</taxon>
        <taxon>Lecanoromycetidae</taxon>
        <taxon>Lecanorales</taxon>
        <taxon>Lecanorineae</taxon>
        <taxon>Stereocaulaceae</taxon>
        <taxon>Stereocaulon</taxon>
    </lineage>
</organism>
<feature type="compositionally biased region" description="Low complexity" evidence="1">
    <location>
        <begin position="239"/>
        <end position="254"/>
    </location>
</feature>
<proteinExistence type="predicted"/>
<sequence>MSRLLYSPNRFSPWPKILSRDKTVDTDRCSGGEAEPKSNAGFNRSDRYPTVVQQPKTKSPSKVSIVNNQLIQGRRSSFGSTQQQVAVSGTPCVKSLDREKSGKDVQRLLKLRKRRLREAMENGDDAEVYRLKHLSLFDDIETSRTEDDNFENGVLEGSPNESNVVYEIASPITAPNVESLIPSPPFTHGHTSELCEHMKLQQACGALIPEEFSSCTVHPEPGSPTTGSAESSTCLAHLTTSRKSSKGSTESSFTVRMRVSTLSPSISESSRASLPKKGSSPYSEAVKDEDSFLYIAKYMPHRSLNVDQRKKDRSRSSAIAEAETRKGLRPRCTCSGHQCRTYLSGISSQHCSNCKIPIPQPEIRAAMERINNVEASAMSASDVGFLTHGNGLDVELAHDENLQQDVEIVQLYNVEMEKRCSRGVWWEGWLVVADLKQQGFVGSKTSVHDTTDLI</sequence>
<name>A0ABR4A2Z3_9LECA</name>
<protein>
    <recommendedName>
        <fullName evidence="4">Post-SET domain-containing protein</fullName>
    </recommendedName>
</protein>
<comment type="caution">
    <text evidence="2">The sequence shown here is derived from an EMBL/GenBank/DDBJ whole genome shotgun (WGS) entry which is preliminary data.</text>
</comment>
<accession>A0ABR4A2Z3</accession>
<feature type="compositionally biased region" description="Polar residues" evidence="1">
    <location>
        <begin position="51"/>
        <end position="63"/>
    </location>
</feature>
<feature type="compositionally biased region" description="Basic and acidic residues" evidence="1">
    <location>
        <begin position="18"/>
        <end position="36"/>
    </location>
</feature>
<reference evidence="2 3" key="1">
    <citation type="submission" date="2024-09" db="EMBL/GenBank/DDBJ databases">
        <title>Rethinking Asexuality: The Enigmatic Case of Functional Sexual Genes in Lepraria (Stereocaulaceae).</title>
        <authorList>
            <person name="Doellman M."/>
            <person name="Sun Y."/>
            <person name="Barcenas-Pena A."/>
            <person name="Lumbsch H.T."/>
            <person name="Grewe F."/>
        </authorList>
    </citation>
    <scope>NUCLEOTIDE SEQUENCE [LARGE SCALE GENOMIC DNA]</scope>
    <source>
        <strain evidence="2 3">Mercado 3170</strain>
    </source>
</reference>
<evidence type="ECO:0000313" key="2">
    <source>
        <dbReference type="EMBL" id="KAL2039408.1"/>
    </source>
</evidence>
<feature type="region of interest" description="Disordered" evidence="1">
    <location>
        <begin position="216"/>
        <end position="284"/>
    </location>
</feature>
<evidence type="ECO:0000313" key="3">
    <source>
        <dbReference type="Proteomes" id="UP001590950"/>
    </source>
</evidence>
<keyword evidence="3" id="KW-1185">Reference proteome</keyword>
<dbReference type="EMBL" id="JBEFKJ010000025">
    <property type="protein sequence ID" value="KAL2039408.1"/>
    <property type="molecule type" value="Genomic_DNA"/>
</dbReference>